<dbReference type="Gene3D" id="3.30.70.270">
    <property type="match status" value="1"/>
</dbReference>
<dbReference type="Pfam" id="PF07495">
    <property type="entry name" value="Y_Y_Y"/>
    <property type="match status" value="1"/>
</dbReference>
<dbReference type="InterPro" id="IPR050469">
    <property type="entry name" value="Diguanylate_Cyclase"/>
</dbReference>
<dbReference type="InterPro" id="IPR011110">
    <property type="entry name" value="Reg_prop"/>
</dbReference>
<dbReference type="InterPro" id="IPR000160">
    <property type="entry name" value="GGDEF_dom"/>
</dbReference>
<dbReference type="SUPFAM" id="SSF55073">
    <property type="entry name" value="Nucleotide cyclase"/>
    <property type="match status" value="1"/>
</dbReference>
<comment type="caution">
    <text evidence="5">The sequence shown here is derived from an EMBL/GenBank/DDBJ whole genome shotgun (WGS) entry which is preliminary data.</text>
</comment>
<evidence type="ECO:0000313" key="6">
    <source>
        <dbReference type="Proteomes" id="UP001501323"/>
    </source>
</evidence>
<dbReference type="InterPro" id="IPR011123">
    <property type="entry name" value="Y_Y_Y"/>
</dbReference>
<dbReference type="SMART" id="SM00267">
    <property type="entry name" value="GGDEF"/>
    <property type="match status" value="1"/>
</dbReference>
<evidence type="ECO:0000313" key="5">
    <source>
        <dbReference type="EMBL" id="GAA4860616.1"/>
    </source>
</evidence>
<dbReference type="InterPro" id="IPR013783">
    <property type="entry name" value="Ig-like_fold"/>
</dbReference>
<dbReference type="EC" id="2.7.7.65" evidence="1"/>
<accession>A0ABP9E0E7</accession>
<evidence type="ECO:0000259" key="4">
    <source>
        <dbReference type="PROSITE" id="PS50887"/>
    </source>
</evidence>
<dbReference type="InterPro" id="IPR043128">
    <property type="entry name" value="Rev_trsase/Diguanyl_cyclase"/>
</dbReference>
<dbReference type="Proteomes" id="UP001501323">
    <property type="component" value="Unassembled WGS sequence"/>
</dbReference>
<keyword evidence="3" id="KW-1133">Transmembrane helix</keyword>
<organism evidence="5 6">
    <name type="scientific">Luteimonas vadosa</name>
    <dbReference type="NCBI Taxonomy" id="1165507"/>
    <lineage>
        <taxon>Bacteria</taxon>
        <taxon>Pseudomonadati</taxon>
        <taxon>Pseudomonadota</taxon>
        <taxon>Gammaproteobacteria</taxon>
        <taxon>Lysobacterales</taxon>
        <taxon>Lysobacteraceae</taxon>
        <taxon>Luteimonas</taxon>
    </lineage>
</organism>
<dbReference type="CDD" id="cd01949">
    <property type="entry name" value="GGDEF"/>
    <property type="match status" value="1"/>
</dbReference>
<sequence length="1026" mass="113935">MAEKGREQTPTVLTWLAASAVALVSLCAQPVLALDPEKAFHHYVRDSWSIERGLPQITANAITQDRLGYLWVATQAGVARFDGVRFTTYNLQNTPELPGQFINTLLSDRGDRLWVGTYKGLAVREDDRWRRVPALDARHEPLDIRALARDAQGPVLVGTPDGVFRVQGEGLRFVRPLPGPAESLLPEGDLLWAGTLGGVYRIRGDQVFLEPLPREAGSATVGQLLRAQGRLWAGSNQGLFYRTQQGWRRFEGQRVLAEEPILALYEDGDDNLWVGAIGGLGRLRDRALHEFVADGSPGAFNSVRAIFEDRENNLWLGSQWDGIARLWNGWTRRYSTIEGLNEPVVWSLARGPRGRVWVGTQDGLSLFDQGRYTLLASGQSLPHPNAYSLLPEEDLVWIGTRRGLAQYRDGRIHVPDGFEALSGAQVNGFLRDRKDRLWIATTQGVYRQDDGRLVHLGTQAGLADPRVRALHETRDGRMLVGTQVGLYEFVDERLRLVGDRLGLPPDLDVTAIHELSTGGLLVGALSEDMYFFDRGRWVHLGAEQGMPVNSPFFITEDGRGYVWAAGIRGVHRVPLRDLQAFSRGMLDRVRGQMLHNERGDRRSGQRGFCCNGAGLSKGFIQDGELWLPSRNGIVVMDTGGIVRNAVPPTVVVEGLRSSAGWHPAATIAGGALPPDQRDLAFDFTALSFQDPGSIGLRYRLRGYDSDWRELADVSQRSANYTNLPPGNYVFEAQGSNNADVWQTGTARLAFAIQPRFHETTLFLVLIGLVAASLIYAGYRIQQLRHLRGQQALEEVVQRRTADLGIANQRLEEASQTDPLTALRNRRYLSAQVPADLAFYKREMGQLGPGGQVLRFAMVDIDHFQAICDTWGHAVGDQVLQQVARVLSRLVRSSDYLVRWGGEEFLLVFRPMPGRHLELIAERIRDAIASHVFVVDESEPLRLTCSIGLADYPVFTDHRLPLGWEATVELADLALSFVKRHGRDGWAAFQPTATTDPATLLQDLRSDPMGMIGSGRIRIVSSVQHGD</sequence>
<evidence type="ECO:0000256" key="1">
    <source>
        <dbReference type="ARBA" id="ARBA00012528"/>
    </source>
</evidence>
<name>A0ABP9E0E7_9GAMM</name>
<feature type="transmembrane region" description="Helical" evidence="3">
    <location>
        <begin position="760"/>
        <end position="778"/>
    </location>
</feature>
<dbReference type="PROSITE" id="PS50887">
    <property type="entry name" value="GGDEF"/>
    <property type="match status" value="1"/>
</dbReference>
<dbReference type="EMBL" id="BAABJY010000001">
    <property type="protein sequence ID" value="GAA4860616.1"/>
    <property type="molecule type" value="Genomic_DNA"/>
</dbReference>
<gene>
    <name evidence="5" type="ORF">GCM10023332_10800</name>
</gene>
<dbReference type="RefSeq" id="WP_345294455.1">
    <property type="nucleotide sequence ID" value="NZ_BAABJY010000001.1"/>
</dbReference>
<keyword evidence="6" id="KW-1185">Reference proteome</keyword>
<dbReference type="SUPFAM" id="SSF63829">
    <property type="entry name" value="Calcium-dependent phosphotriesterase"/>
    <property type="match status" value="2"/>
</dbReference>
<dbReference type="Gene3D" id="2.60.40.10">
    <property type="entry name" value="Immunoglobulins"/>
    <property type="match status" value="1"/>
</dbReference>
<keyword evidence="3" id="KW-0472">Membrane</keyword>
<dbReference type="PANTHER" id="PTHR45138">
    <property type="entry name" value="REGULATORY COMPONENTS OF SENSORY TRANSDUCTION SYSTEM"/>
    <property type="match status" value="1"/>
</dbReference>
<evidence type="ECO:0000256" key="2">
    <source>
        <dbReference type="ARBA" id="ARBA00034247"/>
    </source>
</evidence>
<dbReference type="PANTHER" id="PTHR45138:SF9">
    <property type="entry name" value="DIGUANYLATE CYCLASE DGCM-RELATED"/>
    <property type="match status" value="1"/>
</dbReference>
<dbReference type="Gene3D" id="2.130.10.10">
    <property type="entry name" value="YVTN repeat-like/Quinoprotein amine dehydrogenase"/>
    <property type="match status" value="3"/>
</dbReference>
<dbReference type="InterPro" id="IPR029787">
    <property type="entry name" value="Nucleotide_cyclase"/>
</dbReference>
<evidence type="ECO:0000256" key="3">
    <source>
        <dbReference type="SAM" id="Phobius"/>
    </source>
</evidence>
<reference evidence="6" key="1">
    <citation type="journal article" date="2019" name="Int. J. Syst. Evol. Microbiol.">
        <title>The Global Catalogue of Microorganisms (GCM) 10K type strain sequencing project: providing services to taxonomists for standard genome sequencing and annotation.</title>
        <authorList>
            <consortium name="The Broad Institute Genomics Platform"/>
            <consortium name="The Broad Institute Genome Sequencing Center for Infectious Disease"/>
            <person name="Wu L."/>
            <person name="Ma J."/>
        </authorList>
    </citation>
    <scope>NUCLEOTIDE SEQUENCE [LARGE SCALE GENOMIC DNA]</scope>
    <source>
        <strain evidence="6">JCM 18392</strain>
    </source>
</reference>
<feature type="domain" description="GGDEF" evidence="4">
    <location>
        <begin position="851"/>
        <end position="990"/>
    </location>
</feature>
<comment type="catalytic activity">
    <reaction evidence="2">
        <text>2 GTP = 3',3'-c-di-GMP + 2 diphosphate</text>
        <dbReference type="Rhea" id="RHEA:24898"/>
        <dbReference type="ChEBI" id="CHEBI:33019"/>
        <dbReference type="ChEBI" id="CHEBI:37565"/>
        <dbReference type="ChEBI" id="CHEBI:58805"/>
        <dbReference type="EC" id="2.7.7.65"/>
    </reaction>
</comment>
<dbReference type="Pfam" id="PF07494">
    <property type="entry name" value="Reg_prop"/>
    <property type="match status" value="1"/>
</dbReference>
<keyword evidence="3" id="KW-0812">Transmembrane</keyword>
<dbReference type="Pfam" id="PF00990">
    <property type="entry name" value="GGDEF"/>
    <property type="match status" value="1"/>
</dbReference>
<protein>
    <recommendedName>
        <fullName evidence="1">diguanylate cyclase</fullName>
        <ecNumber evidence="1">2.7.7.65</ecNumber>
    </recommendedName>
</protein>
<dbReference type="InterPro" id="IPR015943">
    <property type="entry name" value="WD40/YVTN_repeat-like_dom_sf"/>
</dbReference>
<dbReference type="NCBIfam" id="TIGR00254">
    <property type="entry name" value="GGDEF"/>
    <property type="match status" value="1"/>
</dbReference>
<proteinExistence type="predicted"/>